<dbReference type="Pfam" id="PF17863">
    <property type="entry name" value="AAA_lid_2"/>
    <property type="match status" value="1"/>
</dbReference>
<dbReference type="GeneID" id="19168818"/>
<comment type="caution">
    <text evidence="4">The sequence shown here is derived from an EMBL/GenBank/DDBJ whole genome shotgun (WGS) entry which is preliminary data.</text>
</comment>
<reference evidence="4 5" key="1">
    <citation type="submission" date="2013-03" db="EMBL/GenBank/DDBJ databases">
        <title>The Genome Sequence of Capronia epimyces CBS 606.96.</title>
        <authorList>
            <consortium name="The Broad Institute Genomics Platform"/>
            <person name="Cuomo C."/>
            <person name="de Hoog S."/>
            <person name="Gorbushina A."/>
            <person name="Walker B."/>
            <person name="Young S.K."/>
            <person name="Zeng Q."/>
            <person name="Gargeya S."/>
            <person name="Fitzgerald M."/>
            <person name="Haas B."/>
            <person name="Abouelleil A."/>
            <person name="Allen A.W."/>
            <person name="Alvarado L."/>
            <person name="Arachchi H.M."/>
            <person name="Berlin A.M."/>
            <person name="Chapman S.B."/>
            <person name="Gainer-Dewar J."/>
            <person name="Goldberg J."/>
            <person name="Griggs A."/>
            <person name="Gujja S."/>
            <person name="Hansen M."/>
            <person name="Howarth C."/>
            <person name="Imamovic A."/>
            <person name="Ireland A."/>
            <person name="Larimer J."/>
            <person name="McCowan C."/>
            <person name="Murphy C."/>
            <person name="Pearson M."/>
            <person name="Poon T.W."/>
            <person name="Priest M."/>
            <person name="Roberts A."/>
            <person name="Saif S."/>
            <person name="Shea T."/>
            <person name="Sisk P."/>
            <person name="Sykes S."/>
            <person name="Wortman J."/>
            <person name="Nusbaum C."/>
            <person name="Birren B."/>
        </authorList>
    </citation>
    <scope>NUCLEOTIDE SEQUENCE [LARGE SCALE GENOMIC DNA]</scope>
    <source>
        <strain evidence="4 5">CBS 606.96</strain>
    </source>
</reference>
<dbReference type="InterPro" id="IPR052041">
    <property type="entry name" value="Nucleic_acid_metab_PIN/TRAM"/>
</dbReference>
<dbReference type="PANTHER" id="PTHR11603">
    <property type="entry name" value="AAA FAMILY ATPASE"/>
    <property type="match status" value="1"/>
</dbReference>
<protein>
    <recommendedName>
        <fullName evidence="1">magnesium chelatase</fullName>
        <ecNumber evidence="1">6.6.1.1</ecNumber>
    </recommendedName>
</protein>
<dbReference type="OrthoDB" id="5582146at2759"/>
<dbReference type="RefSeq" id="XP_007733018.1">
    <property type="nucleotide sequence ID" value="XM_007734828.1"/>
</dbReference>
<keyword evidence="5" id="KW-1185">Reference proteome</keyword>
<accession>W9XUY4</accession>
<dbReference type="InterPro" id="IPR041628">
    <property type="entry name" value="ChlI/MoxR_AAA_lid"/>
</dbReference>
<dbReference type="EMBL" id="AMGY01000004">
    <property type="protein sequence ID" value="EXJ84033.1"/>
    <property type="molecule type" value="Genomic_DNA"/>
</dbReference>
<evidence type="ECO:0000256" key="2">
    <source>
        <dbReference type="ARBA" id="ARBA00023444"/>
    </source>
</evidence>
<sequence length="371" mass="41445">MEAASFVDRVEDMTDLELAMLLSLIAEHHCLIEVDDDLLNDLASELALIARDVFSLSYIILERADVQSIDEFVAAILDDNNDVEDPADALEDDSNQACFSNPGICLVDGLSFRGAPSTQNAQFQSDSPTVVNVIIAKDFNFAHDDVQVQALELIRKRRIYSRTTVHVAPKAFLLLPIVSTSSKHVRLNAHLNDRIFMSHYHEAEDGFPNLEEMDIARHSEDESAYSYSHSPSVRREDMIASRRIESELIDQLRVQGKAATVTPEIRRYLQDVVAFLRLARGVDGGVTPYATTLFLALAKYLAPFHGIDYVTPALITLAAKKVYPHRIIMASPTRERSTQYGTNVTTARDLLRDLDPHTVLQHVLDTVECPA</sequence>
<dbReference type="AlphaFoldDB" id="W9XUY4"/>
<dbReference type="eggNOG" id="ENOG502QQMN">
    <property type="taxonomic scope" value="Eukaryota"/>
</dbReference>
<proteinExistence type="predicted"/>
<evidence type="ECO:0000313" key="4">
    <source>
        <dbReference type="EMBL" id="EXJ84033.1"/>
    </source>
</evidence>
<dbReference type="Proteomes" id="UP000019478">
    <property type="component" value="Unassembled WGS sequence"/>
</dbReference>
<organism evidence="4 5">
    <name type="scientific">Capronia epimyces CBS 606.96</name>
    <dbReference type="NCBI Taxonomy" id="1182542"/>
    <lineage>
        <taxon>Eukaryota</taxon>
        <taxon>Fungi</taxon>
        <taxon>Dikarya</taxon>
        <taxon>Ascomycota</taxon>
        <taxon>Pezizomycotina</taxon>
        <taxon>Eurotiomycetes</taxon>
        <taxon>Chaetothyriomycetidae</taxon>
        <taxon>Chaetothyriales</taxon>
        <taxon>Herpotrichiellaceae</taxon>
        <taxon>Capronia</taxon>
    </lineage>
</organism>
<dbReference type="PANTHER" id="PTHR11603:SF132">
    <property type="entry name" value="C2H2-TYPE DOMAIN-CONTAINING PROTEIN"/>
    <property type="match status" value="1"/>
</dbReference>
<evidence type="ECO:0000259" key="3">
    <source>
        <dbReference type="Pfam" id="PF17863"/>
    </source>
</evidence>
<evidence type="ECO:0000313" key="5">
    <source>
        <dbReference type="Proteomes" id="UP000019478"/>
    </source>
</evidence>
<gene>
    <name evidence="4" type="ORF">A1O3_04700</name>
</gene>
<evidence type="ECO:0000256" key="1">
    <source>
        <dbReference type="ARBA" id="ARBA00012825"/>
    </source>
</evidence>
<name>W9XUY4_9EURO</name>
<comment type="pathway">
    <text evidence="2">Porphyrin-containing compound metabolism.</text>
</comment>
<dbReference type="EC" id="6.6.1.1" evidence="1"/>
<dbReference type="HOGENOM" id="CLU_034390_0_0_1"/>
<feature type="domain" description="ChlI/MoxR AAA lid" evidence="3">
    <location>
        <begin position="281"/>
        <end position="336"/>
    </location>
</feature>
<dbReference type="GO" id="GO:0016851">
    <property type="term" value="F:magnesium chelatase activity"/>
    <property type="evidence" value="ECO:0007669"/>
    <property type="project" value="UniProtKB-EC"/>
</dbReference>
<dbReference type="Gene3D" id="1.10.8.80">
    <property type="entry name" value="Magnesium chelatase subunit I, C-Terminal domain"/>
    <property type="match status" value="1"/>
</dbReference>